<dbReference type="AlphaFoldDB" id="A0A4C1U7I9"/>
<dbReference type="Gene3D" id="3.30.40.10">
    <property type="entry name" value="Zinc/RING finger domain, C3HC4 (zinc finger)"/>
    <property type="match status" value="1"/>
</dbReference>
<evidence type="ECO:0000256" key="2">
    <source>
        <dbReference type="ARBA" id="ARBA00022771"/>
    </source>
</evidence>
<evidence type="ECO:0000256" key="1">
    <source>
        <dbReference type="ARBA" id="ARBA00022723"/>
    </source>
</evidence>
<evidence type="ECO:0000256" key="4">
    <source>
        <dbReference type="PROSITE-ProRule" id="PRU00146"/>
    </source>
</evidence>
<keyword evidence="8" id="KW-1185">Reference proteome</keyword>
<evidence type="ECO:0000313" key="7">
    <source>
        <dbReference type="EMBL" id="GBP21796.1"/>
    </source>
</evidence>
<evidence type="ECO:0000256" key="3">
    <source>
        <dbReference type="ARBA" id="ARBA00022833"/>
    </source>
</evidence>
<dbReference type="SMART" id="SM00249">
    <property type="entry name" value="PHD"/>
    <property type="match status" value="1"/>
</dbReference>
<protein>
    <recommendedName>
        <fullName evidence="6">PHD-type domain-containing protein</fullName>
    </recommendedName>
</protein>
<proteinExistence type="predicted"/>
<dbReference type="CDD" id="cd15489">
    <property type="entry name" value="PHD_SF"/>
    <property type="match status" value="1"/>
</dbReference>
<evidence type="ECO:0000313" key="8">
    <source>
        <dbReference type="Proteomes" id="UP000299102"/>
    </source>
</evidence>
<feature type="domain" description="PHD-type" evidence="6">
    <location>
        <begin position="206"/>
        <end position="264"/>
    </location>
</feature>
<accession>A0A4C1U7I9</accession>
<gene>
    <name evidence="7" type="ORF">EVAR_10975_1</name>
</gene>
<evidence type="ECO:0000256" key="5">
    <source>
        <dbReference type="SAM" id="MobiDB-lite"/>
    </source>
</evidence>
<dbReference type="InterPro" id="IPR019787">
    <property type="entry name" value="Znf_PHD-finger"/>
</dbReference>
<sequence length="264" mass="30505">MKKTPAILQHINTNVERITTDTGENIENFTVGPDGVLVSDQSQDIEFTITDSMMNNLELASDFSFSLLKSPTSRNMSTPSANSLVVRSGSNTPNNRINVSPCFRKHLYSPRSLSFTKKGKNKENIPNAISSTIYRRYLQEKIDEKNRKNVQKEERKQRLEAMREEKNKKKEDLAKKRAETALKRIQKKKKQKTKQDKVNYNSTQPRIKCVGCDEDLISDVEEDDLKNIGCDKCPRWFHLKCTVYRGRPYSEVSEENFICHVCYI</sequence>
<dbReference type="InterPro" id="IPR011011">
    <property type="entry name" value="Znf_FYVE_PHD"/>
</dbReference>
<dbReference type="EMBL" id="BGZK01000132">
    <property type="protein sequence ID" value="GBP21796.1"/>
    <property type="molecule type" value="Genomic_DNA"/>
</dbReference>
<reference evidence="7 8" key="1">
    <citation type="journal article" date="2019" name="Commun. Biol.">
        <title>The bagworm genome reveals a unique fibroin gene that provides high tensile strength.</title>
        <authorList>
            <person name="Kono N."/>
            <person name="Nakamura H."/>
            <person name="Ohtoshi R."/>
            <person name="Tomita M."/>
            <person name="Numata K."/>
            <person name="Arakawa K."/>
        </authorList>
    </citation>
    <scope>NUCLEOTIDE SEQUENCE [LARGE SCALE GENOMIC DNA]</scope>
</reference>
<keyword evidence="1" id="KW-0479">Metal-binding</keyword>
<dbReference type="InterPro" id="IPR001965">
    <property type="entry name" value="Znf_PHD"/>
</dbReference>
<dbReference type="PROSITE" id="PS01359">
    <property type="entry name" value="ZF_PHD_1"/>
    <property type="match status" value="1"/>
</dbReference>
<dbReference type="InterPro" id="IPR019786">
    <property type="entry name" value="Zinc_finger_PHD-type_CS"/>
</dbReference>
<name>A0A4C1U7I9_EUMVA</name>
<organism evidence="7 8">
    <name type="scientific">Eumeta variegata</name>
    <name type="common">Bagworm moth</name>
    <name type="synonym">Eumeta japonica</name>
    <dbReference type="NCBI Taxonomy" id="151549"/>
    <lineage>
        <taxon>Eukaryota</taxon>
        <taxon>Metazoa</taxon>
        <taxon>Ecdysozoa</taxon>
        <taxon>Arthropoda</taxon>
        <taxon>Hexapoda</taxon>
        <taxon>Insecta</taxon>
        <taxon>Pterygota</taxon>
        <taxon>Neoptera</taxon>
        <taxon>Endopterygota</taxon>
        <taxon>Lepidoptera</taxon>
        <taxon>Glossata</taxon>
        <taxon>Ditrysia</taxon>
        <taxon>Tineoidea</taxon>
        <taxon>Psychidae</taxon>
        <taxon>Oiketicinae</taxon>
        <taxon>Eumeta</taxon>
    </lineage>
</organism>
<dbReference type="Pfam" id="PF00628">
    <property type="entry name" value="PHD"/>
    <property type="match status" value="1"/>
</dbReference>
<dbReference type="SUPFAM" id="SSF57903">
    <property type="entry name" value="FYVE/PHD zinc finger"/>
    <property type="match status" value="1"/>
</dbReference>
<dbReference type="PROSITE" id="PS50016">
    <property type="entry name" value="ZF_PHD_2"/>
    <property type="match status" value="1"/>
</dbReference>
<evidence type="ECO:0000259" key="6">
    <source>
        <dbReference type="PROSITE" id="PS50016"/>
    </source>
</evidence>
<dbReference type="GO" id="GO:0008270">
    <property type="term" value="F:zinc ion binding"/>
    <property type="evidence" value="ECO:0007669"/>
    <property type="project" value="UniProtKB-KW"/>
</dbReference>
<dbReference type="Proteomes" id="UP000299102">
    <property type="component" value="Unassembled WGS sequence"/>
</dbReference>
<keyword evidence="3" id="KW-0862">Zinc</keyword>
<feature type="region of interest" description="Disordered" evidence="5">
    <location>
        <begin position="146"/>
        <end position="175"/>
    </location>
</feature>
<dbReference type="OrthoDB" id="71166at2759"/>
<comment type="caution">
    <text evidence="7">The sequence shown here is derived from an EMBL/GenBank/DDBJ whole genome shotgun (WGS) entry which is preliminary data.</text>
</comment>
<keyword evidence="2 4" id="KW-0863">Zinc-finger</keyword>
<dbReference type="InterPro" id="IPR013083">
    <property type="entry name" value="Znf_RING/FYVE/PHD"/>
</dbReference>